<dbReference type="Pfam" id="PF22725">
    <property type="entry name" value="GFO_IDH_MocA_C3"/>
    <property type="match status" value="1"/>
</dbReference>
<dbReference type="SUPFAM" id="SSF51735">
    <property type="entry name" value="NAD(P)-binding Rossmann-fold domains"/>
    <property type="match status" value="1"/>
</dbReference>
<feature type="domain" description="Gfo/Idh/MocA-like oxidoreductase N-terminal" evidence="1">
    <location>
        <begin position="2"/>
        <end position="119"/>
    </location>
</feature>
<dbReference type="InterPro" id="IPR000683">
    <property type="entry name" value="Gfo/Idh/MocA-like_OxRdtase_N"/>
</dbReference>
<dbReference type="PANTHER" id="PTHR43054">
    <property type="match status" value="1"/>
</dbReference>
<comment type="caution">
    <text evidence="3">The sequence shown here is derived from an EMBL/GenBank/DDBJ whole genome shotgun (WGS) entry which is preliminary data.</text>
</comment>
<dbReference type="RefSeq" id="WP_068679928.1">
    <property type="nucleotide sequence ID" value="NZ_LYPA01000030.1"/>
</dbReference>
<dbReference type="STRING" id="1844972.A7K91_18785"/>
<keyword evidence="4" id="KW-1185">Reference proteome</keyword>
<reference evidence="3 4" key="1">
    <citation type="submission" date="2016-05" db="EMBL/GenBank/DDBJ databases">
        <title>Paenibacillus oryzae. sp. nov., isolated from the rice root.</title>
        <authorList>
            <person name="Zhang J."/>
            <person name="Zhang X."/>
        </authorList>
    </citation>
    <scope>NUCLEOTIDE SEQUENCE [LARGE SCALE GENOMIC DNA]</scope>
    <source>
        <strain evidence="3 4">1DrF-4</strain>
    </source>
</reference>
<dbReference type="InterPro" id="IPR055170">
    <property type="entry name" value="GFO_IDH_MocA-like_dom"/>
</dbReference>
<protein>
    <submittedName>
        <fullName evidence="3">Oxidoreductase</fullName>
    </submittedName>
</protein>
<organism evidence="3 4">
    <name type="scientific">Paenibacillus oryzae</name>
    <dbReference type="NCBI Taxonomy" id="1844972"/>
    <lineage>
        <taxon>Bacteria</taxon>
        <taxon>Bacillati</taxon>
        <taxon>Bacillota</taxon>
        <taxon>Bacilli</taxon>
        <taxon>Bacillales</taxon>
        <taxon>Paenibacillaceae</taxon>
        <taxon>Paenibacillus</taxon>
    </lineage>
</organism>
<dbReference type="SUPFAM" id="SSF55347">
    <property type="entry name" value="Glyceraldehyde-3-phosphate dehydrogenase-like, C-terminal domain"/>
    <property type="match status" value="1"/>
</dbReference>
<dbReference type="InterPro" id="IPR036291">
    <property type="entry name" value="NAD(P)-bd_dom_sf"/>
</dbReference>
<dbReference type="EMBL" id="LYPA01000030">
    <property type="protein sequence ID" value="OBR67978.1"/>
    <property type="molecule type" value="Genomic_DNA"/>
</dbReference>
<dbReference type="AlphaFoldDB" id="A0A1A5YQX5"/>
<gene>
    <name evidence="3" type="ORF">A7K91_18785</name>
</gene>
<dbReference type="Gene3D" id="3.40.50.720">
    <property type="entry name" value="NAD(P)-binding Rossmann-like Domain"/>
    <property type="match status" value="1"/>
</dbReference>
<sequence>MIRFGVVGTNWITDRFLAAALLHEKFSLTAVCSRSRERGLAFGSKYGVGAVFGSVEEMAESGEVDAVYIANPNSLHARTAIAAMERGVHVLCEKPIASNAMELADMLAAAKSSGVALMEAVKSTLMPGFEAVKEHLNEIGPIRRYAASFCQYSSRYDAYKAGEVLNAFRPELSNGALMDIGIYCIYPAVVLFGRPRSVKATGFMLDSGVDGEGSVLMEYEGMDAVLHYSKITNSTMPNEILGEAGSIVINKISEPYKVELHRRDGSVRDLSRPTVEHSMYYEVGEFIDMIREKRQESRVNSWENSVIAMDIMDEVRRQIGLSFPADNRS</sequence>
<evidence type="ECO:0000313" key="3">
    <source>
        <dbReference type="EMBL" id="OBR67978.1"/>
    </source>
</evidence>
<dbReference type="OrthoDB" id="9815825at2"/>
<accession>A0A1A5YQX5</accession>
<evidence type="ECO:0000259" key="1">
    <source>
        <dbReference type="Pfam" id="PF01408"/>
    </source>
</evidence>
<proteinExistence type="predicted"/>
<dbReference type="Proteomes" id="UP000092024">
    <property type="component" value="Unassembled WGS sequence"/>
</dbReference>
<evidence type="ECO:0000259" key="2">
    <source>
        <dbReference type="Pfam" id="PF22725"/>
    </source>
</evidence>
<feature type="domain" description="GFO/IDH/MocA-like oxidoreductase" evidence="2">
    <location>
        <begin position="137"/>
        <end position="248"/>
    </location>
</feature>
<dbReference type="PANTHER" id="PTHR43054:SF1">
    <property type="entry name" value="SCYLLO-INOSITOL 2-DEHYDROGENASE (NADP(+)) IOLU"/>
    <property type="match status" value="1"/>
</dbReference>
<dbReference type="Pfam" id="PF01408">
    <property type="entry name" value="GFO_IDH_MocA"/>
    <property type="match status" value="1"/>
</dbReference>
<evidence type="ECO:0000313" key="4">
    <source>
        <dbReference type="Proteomes" id="UP000092024"/>
    </source>
</evidence>
<name>A0A1A5YQX5_9BACL</name>
<dbReference type="GO" id="GO:0000166">
    <property type="term" value="F:nucleotide binding"/>
    <property type="evidence" value="ECO:0007669"/>
    <property type="project" value="InterPro"/>
</dbReference>
<dbReference type="Gene3D" id="3.30.360.10">
    <property type="entry name" value="Dihydrodipicolinate Reductase, domain 2"/>
    <property type="match status" value="1"/>
</dbReference>